<evidence type="ECO:0000313" key="4">
    <source>
        <dbReference type="EMBL" id="KAF4460734.1"/>
    </source>
</evidence>
<dbReference type="CDD" id="cd00067">
    <property type="entry name" value="GAL4"/>
    <property type="match status" value="1"/>
</dbReference>
<dbReference type="GO" id="GO:0008270">
    <property type="term" value="F:zinc ion binding"/>
    <property type="evidence" value="ECO:0007669"/>
    <property type="project" value="InterPro"/>
</dbReference>
<sequence length="336" mass="38605">MTKLDRQAYEEPPSPTLSAILRELDEFAPPPAPPDLLTTVSALFSGRRKARRRRKAAARAEAEAEAESESESEAEEDRIEDAGPSQISSSLPLERAPPRTDEEYDELARLRRQARRPEPKPLIKLTRAELYNLIDKEVEKEMTGLGIQQAEGETKLDHDKRMRSLEERVDRFMSVVYFKQRTGPLRYLEGLPSSLIAVHPHVRPIVPPEESGRDACLQCQAQKMRCSRTVDVAYGPCSRPNAGKRNCSRCERNGERCLVKIWRWKDADKVESYKFAEGPRGGAGEMVKELLDKISRINVAEAFPAWHQNDRPENAIDKQYKQRRWWNVLKDRDTEW</sequence>
<evidence type="ECO:0000256" key="2">
    <source>
        <dbReference type="SAM" id="MobiDB-lite"/>
    </source>
</evidence>
<dbReference type="PROSITE" id="PS50048">
    <property type="entry name" value="ZN2_CY6_FUNGAL_2"/>
    <property type="match status" value="1"/>
</dbReference>
<feature type="region of interest" description="Disordered" evidence="2">
    <location>
        <begin position="25"/>
        <end position="105"/>
    </location>
</feature>
<feature type="domain" description="Zn(2)-C6 fungal-type" evidence="3">
    <location>
        <begin position="215"/>
        <end position="259"/>
    </location>
</feature>
<dbReference type="SUPFAM" id="SSF57701">
    <property type="entry name" value="Zn2/Cys6 DNA-binding domain"/>
    <property type="match status" value="1"/>
</dbReference>
<dbReference type="InterPro" id="IPR001138">
    <property type="entry name" value="Zn2Cys6_DnaBD"/>
</dbReference>
<feature type="compositionally biased region" description="Acidic residues" evidence="2">
    <location>
        <begin position="63"/>
        <end position="79"/>
    </location>
</feature>
<dbReference type="InterPro" id="IPR036864">
    <property type="entry name" value="Zn2-C6_fun-type_DNA-bd_sf"/>
</dbReference>
<feature type="compositionally biased region" description="Basic and acidic residues" evidence="2">
    <location>
        <begin position="96"/>
        <end position="105"/>
    </location>
</feature>
<dbReference type="EMBL" id="JAADYS010001870">
    <property type="protein sequence ID" value="KAF4460734.1"/>
    <property type="molecule type" value="Genomic_DNA"/>
</dbReference>
<reference evidence="4 5" key="1">
    <citation type="submission" date="2020-01" db="EMBL/GenBank/DDBJ databases">
        <title>Identification and distribution of gene clusters putatively required for synthesis of sphingolipid metabolism inhibitors in phylogenetically diverse species of the filamentous fungus Fusarium.</title>
        <authorList>
            <person name="Kim H.-S."/>
            <person name="Busman M."/>
            <person name="Brown D.W."/>
            <person name="Divon H."/>
            <person name="Uhlig S."/>
            <person name="Proctor R.H."/>
        </authorList>
    </citation>
    <scope>NUCLEOTIDE SEQUENCE [LARGE SCALE GENOMIC DNA]</scope>
    <source>
        <strain evidence="4 5">NRRL 20459</strain>
    </source>
</reference>
<evidence type="ECO:0000256" key="1">
    <source>
        <dbReference type="ARBA" id="ARBA00023242"/>
    </source>
</evidence>
<dbReference type="GO" id="GO:0000981">
    <property type="term" value="F:DNA-binding transcription factor activity, RNA polymerase II-specific"/>
    <property type="evidence" value="ECO:0007669"/>
    <property type="project" value="InterPro"/>
</dbReference>
<dbReference type="Proteomes" id="UP000554235">
    <property type="component" value="Unassembled WGS sequence"/>
</dbReference>
<dbReference type="AlphaFoldDB" id="A0A8H4L3W6"/>
<proteinExistence type="predicted"/>
<evidence type="ECO:0000313" key="5">
    <source>
        <dbReference type="Proteomes" id="UP000554235"/>
    </source>
</evidence>
<feature type="compositionally biased region" description="Basic residues" evidence="2">
    <location>
        <begin position="46"/>
        <end position="57"/>
    </location>
</feature>
<organism evidence="4 5">
    <name type="scientific">Fusarium albosuccineum</name>
    <dbReference type="NCBI Taxonomy" id="1237068"/>
    <lineage>
        <taxon>Eukaryota</taxon>
        <taxon>Fungi</taxon>
        <taxon>Dikarya</taxon>
        <taxon>Ascomycota</taxon>
        <taxon>Pezizomycotina</taxon>
        <taxon>Sordariomycetes</taxon>
        <taxon>Hypocreomycetidae</taxon>
        <taxon>Hypocreales</taxon>
        <taxon>Nectriaceae</taxon>
        <taxon>Fusarium</taxon>
        <taxon>Fusarium decemcellulare species complex</taxon>
    </lineage>
</organism>
<keyword evidence="1" id="KW-0539">Nucleus</keyword>
<gene>
    <name evidence="4" type="ORF">FALBO_12488</name>
</gene>
<accession>A0A8H4L3W6</accession>
<evidence type="ECO:0000259" key="3">
    <source>
        <dbReference type="PROSITE" id="PS50048"/>
    </source>
</evidence>
<dbReference type="OrthoDB" id="5093197at2759"/>
<name>A0A8H4L3W6_9HYPO</name>
<comment type="caution">
    <text evidence="4">The sequence shown here is derived from an EMBL/GenBank/DDBJ whole genome shotgun (WGS) entry which is preliminary data.</text>
</comment>
<keyword evidence="5" id="KW-1185">Reference proteome</keyword>
<protein>
    <recommendedName>
        <fullName evidence="3">Zn(2)-C6 fungal-type domain-containing protein</fullName>
    </recommendedName>
</protein>